<dbReference type="InterPro" id="IPR053024">
    <property type="entry name" value="Fungal_surface_NADase"/>
</dbReference>
<dbReference type="PANTHER" id="PTHR42059:SF1">
    <property type="entry name" value="TNT DOMAIN-CONTAINING PROTEIN"/>
    <property type="match status" value="1"/>
</dbReference>
<protein>
    <recommendedName>
        <fullName evidence="2">TNT domain-containing protein</fullName>
    </recommendedName>
</protein>
<dbReference type="EMBL" id="BAAAUX010000030">
    <property type="protein sequence ID" value="GAA2816451.1"/>
    <property type="molecule type" value="Genomic_DNA"/>
</dbReference>
<dbReference type="Pfam" id="PF14021">
    <property type="entry name" value="TNT"/>
    <property type="match status" value="1"/>
</dbReference>
<feature type="region of interest" description="Disordered" evidence="1">
    <location>
        <begin position="32"/>
        <end position="69"/>
    </location>
</feature>
<organism evidence="3 4">
    <name type="scientific">Saccharopolyspora taberi</name>
    <dbReference type="NCBI Taxonomy" id="60895"/>
    <lineage>
        <taxon>Bacteria</taxon>
        <taxon>Bacillati</taxon>
        <taxon>Actinomycetota</taxon>
        <taxon>Actinomycetes</taxon>
        <taxon>Pseudonocardiales</taxon>
        <taxon>Pseudonocardiaceae</taxon>
        <taxon>Saccharopolyspora</taxon>
    </lineage>
</organism>
<reference evidence="3 4" key="1">
    <citation type="journal article" date="2019" name="Int. J. Syst. Evol. Microbiol.">
        <title>The Global Catalogue of Microorganisms (GCM) 10K type strain sequencing project: providing services to taxonomists for standard genome sequencing and annotation.</title>
        <authorList>
            <consortium name="The Broad Institute Genomics Platform"/>
            <consortium name="The Broad Institute Genome Sequencing Center for Infectious Disease"/>
            <person name="Wu L."/>
            <person name="Ma J."/>
        </authorList>
    </citation>
    <scope>NUCLEOTIDE SEQUENCE [LARGE SCALE GENOMIC DNA]</scope>
    <source>
        <strain evidence="3 4">JCM 9383</strain>
    </source>
</reference>
<evidence type="ECO:0000259" key="2">
    <source>
        <dbReference type="Pfam" id="PF14021"/>
    </source>
</evidence>
<dbReference type="InterPro" id="IPR025331">
    <property type="entry name" value="TNT"/>
</dbReference>
<feature type="compositionally biased region" description="Basic and acidic residues" evidence="1">
    <location>
        <begin position="80"/>
        <end position="90"/>
    </location>
</feature>
<keyword evidence="4" id="KW-1185">Reference proteome</keyword>
<gene>
    <name evidence="3" type="ORF">GCM10010470_59900</name>
</gene>
<dbReference type="Proteomes" id="UP001500979">
    <property type="component" value="Unassembled WGS sequence"/>
</dbReference>
<proteinExistence type="predicted"/>
<feature type="domain" description="TNT" evidence="2">
    <location>
        <begin position="144"/>
        <end position="228"/>
    </location>
</feature>
<sequence>MPEPPQRAPRRNERDPLVLAFVLHQFPIGHMPVAASRPSGQVAPAEAEAEAHRSGRFAPQDHPQADLVDDTDALARVRSGESGGLEREEPGSVPEDVIGAHDPLGELSEIEWEHKYQVRDGEYAWPPTGEHPEGGVAEAEPVVLEPDTVVDRIGDGEGRMLAALGTSFSQRCLPPEHLERAYRRYRVMRRLPVWQIATAPWFAQPGGGIRYRATYPLDDLVSLGYLVELTRQREAAEAQTLRIDREQATAEEAAK</sequence>
<evidence type="ECO:0000313" key="3">
    <source>
        <dbReference type="EMBL" id="GAA2816451.1"/>
    </source>
</evidence>
<evidence type="ECO:0000256" key="1">
    <source>
        <dbReference type="SAM" id="MobiDB-lite"/>
    </source>
</evidence>
<accession>A0ABN3VLH1</accession>
<dbReference type="PANTHER" id="PTHR42059">
    <property type="entry name" value="TNT DOMAIN-CONTAINING PROTEIN"/>
    <property type="match status" value="1"/>
</dbReference>
<feature type="region of interest" description="Disordered" evidence="1">
    <location>
        <begin position="80"/>
        <end position="99"/>
    </location>
</feature>
<name>A0ABN3VLH1_9PSEU</name>
<comment type="caution">
    <text evidence="3">The sequence shown here is derived from an EMBL/GenBank/DDBJ whole genome shotgun (WGS) entry which is preliminary data.</text>
</comment>
<evidence type="ECO:0000313" key="4">
    <source>
        <dbReference type="Proteomes" id="UP001500979"/>
    </source>
</evidence>